<dbReference type="Gene3D" id="3.40.50.1820">
    <property type="entry name" value="alpha/beta hydrolase"/>
    <property type="match status" value="1"/>
</dbReference>
<dbReference type="GO" id="GO:0016020">
    <property type="term" value="C:membrane"/>
    <property type="evidence" value="ECO:0007669"/>
    <property type="project" value="TreeGrafter"/>
</dbReference>
<accession>A0A285KA23</accession>
<dbReference type="RefSeq" id="WP_097328086.1">
    <property type="nucleotide sequence ID" value="NZ_OBDY01000034.1"/>
</dbReference>
<dbReference type="PANTHER" id="PTHR43798:SF33">
    <property type="entry name" value="HYDROLASE, PUTATIVE (AFU_ORTHOLOGUE AFUA_2G14860)-RELATED"/>
    <property type="match status" value="1"/>
</dbReference>
<protein>
    <submittedName>
        <fullName evidence="2">Haloacetate dehalogenase</fullName>
    </submittedName>
</protein>
<dbReference type="InterPro" id="IPR029058">
    <property type="entry name" value="AB_hydrolase_fold"/>
</dbReference>
<organism evidence="2 3">
    <name type="scientific">Paractinoplanes atraurantiacus</name>
    <dbReference type="NCBI Taxonomy" id="1036182"/>
    <lineage>
        <taxon>Bacteria</taxon>
        <taxon>Bacillati</taxon>
        <taxon>Actinomycetota</taxon>
        <taxon>Actinomycetes</taxon>
        <taxon>Micromonosporales</taxon>
        <taxon>Micromonosporaceae</taxon>
        <taxon>Paractinoplanes</taxon>
    </lineage>
</organism>
<evidence type="ECO:0000313" key="3">
    <source>
        <dbReference type="Proteomes" id="UP000219612"/>
    </source>
</evidence>
<dbReference type="PANTHER" id="PTHR43798">
    <property type="entry name" value="MONOACYLGLYCEROL LIPASE"/>
    <property type="match status" value="1"/>
</dbReference>
<dbReference type="GO" id="GO:0047372">
    <property type="term" value="F:monoacylglycerol lipase activity"/>
    <property type="evidence" value="ECO:0007669"/>
    <property type="project" value="TreeGrafter"/>
</dbReference>
<sequence length="293" mass="32412">MAGFDGYELEQITVGDQTLRVRRGGSGPPLLLLHGYPETHLCWSAVAGELARDFTVVAPDLRGYGGSSKPEPDPEHHAYSKRAMASDVLGLMAKLGYDRFDVAGHDRGGRVGYRLALDHPSAVRRLTVLDVVPTGEVWARADDRFALVYWHWAMLAQPYPVPEILIVHDPDWFFFDVQFGGSLRRRDEHTLAEYSHFVHDPDVVRAICEDYRAGATTDRAADDEDQANGRRIGCPVQVLWSAGGPVGTWYDPLDVWRGWADDVVGEGLAGGHFLPEENPVGTLAALRRFHTAG</sequence>
<name>A0A285KA23_9ACTN</name>
<keyword evidence="3" id="KW-1185">Reference proteome</keyword>
<dbReference type="GO" id="GO:0046464">
    <property type="term" value="P:acylglycerol catabolic process"/>
    <property type="evidence" value="ECO:0007669"/>
    <property type="project" value="TreeGrafter"/>
</dbReference>
<reference evidence="2 3" key="1">
    <citation type="submission" date="2017-09" db="EMBL/GenBank/DDBJ databases">
        <authorList>
            <person name="Ehlers B."/>
            <person name="Leendertz F.H."/>
        </authorList>
    </citation>
    <scope>NUCLEOTIDE SEQUENCE [LARGE SCALE GENOMIC DNA]</scope>
    <source>
        <strain evidence="2 3">CGMCC 4.6857</strain>
    </source>
</reference>
<dbReference type="EMBL" id="OBDY01000034">
    <property type="protein sequence ID" value="SNY68807.1"/>
    <property type="molecule type" value="Genomic_DNA"/>
</dbReference>
<dbReference type="SUPFAM" id="SSF53474">
    <property type="entry name" value="alpha/beta-Hydrolases"/>
    <property type="match status" value="1"/>
</dbReference>
<dbReference type="InterPro" id="IPR000073">
    <property type="entry name" value="AB_hydrolase_1"/>
</dbReference>
<evidence type="ECO:0000313" key="2">
    <source>
        <dbReference type="EMBL" id="SNY68807.1"/>
    </source>
</evidence>
<evidence type="ECO:0000259" key="1">
    <source>
        <dbReference type="Pfam" id="PF00561"/>
    </source>
</evidence>
<gene>
    <name evidence="2" type="ORF">SAMN05421748_13425</name>
</gene>
<dbReference type="Pfam" id="PF00561">
    <property type="entry name" value="Abhydrolase_1"/>
    <property type="match status" value="1"/>
</dbReference>
<dbReference type="Proteomes" id="UP000219612">
    <property type="component" value="Unassembled WGS sequence"/>
</dbReference>
<proteinExistence type="predicted"/>
<dbReference type="InterPro" id="IPR050266">
    <property type="entry name" value="AB_hydrolase_sf"/>
</dbReference>
<dbReference type="AlphaFoldDB" id="A0A285KA23"/>
<dbReference type="OrthoDB" id="9812774at2"/>
<dbReference type="PRINTS" id="PR00111">
    <property type="entry name" value="ABHYDROLASE"/>
</dbReference>
<feature type="domain" description="AB hydrolase-1" evidence="1">
    <location>
        <begin position="28"/>
        <end position="149"/>
    </location>
</feature>